<dbReference type="EMBL" id="CP122537">
    <property type="protein sequence ID" value="WGH78147.1"/>
    <property type="molecule type" value="Genomic_DNA"/>
</dbReference>
<organism evidence="4 5">
    <name type="scientific">Jannaschia ovalis</name>
    <dbReference type="NCBI Taxonomy" id="3038773"/>
    <lineage>
        <taxon>Bacteria</taxon>
        <taxon>Pseudomonadati</taxon>
        <taxon>Pseudomonadota</taxon>
        <taxon>Alphaproteobacteria</taxon>
        <taxon>Rhodobacterales</taxon>
        <taxon>Roseobacteraceae</taxon>
        <taxon>Jannaschia</taxon>
    </lineage>
</organism>
<gene>
    <name evidence="4" type="ORF">P8627_14085</name>
</gene>
<feature type="chain" id="PRO_5047509903" evidence="2">
    <location>
        <begin position="27"/>
        <end position="273"/>
    </location>
</feature>
<keyword evidence="1 2" id="KW-0732">Signal</keyword>
<feature type="signal peptide" evidence="2">
    <location>
        <begin position="1"/>
        <end position="26"/>
    </location>
</feature>
<evidence type="ECO:0000313" key="5">
    <source>
        <dbReference type="Proteomes" id="UP001243420"/>
    </source>
</evidence>
<evidence type="ECO:0000256" key="1">
    <source>
        <dbReference type="ARBA" id="ARBA00022729"/>
    </source>
</evidence>
<dbReference type="Gene3D" id="2.40.160.20">
    <property type="match status" value="1"/>
</dbReference>
<protein>
    <submittedName>
        <fullName evidence="4">Outer membrane beta-barrel protein</fullName>
    </submittedName>
</protein>
<proteinExistence type="predicted"/>
<evidence type="ECO:0000313" key="4">
    <source>
        <dbReference type="EMBL" id="WGH78147.1"/>
    </source>
</evidence>
<evidence type="ECO:0000256" key="2">
    <source>
        <dbReference type="SAM" id="SignalP"/>
    </source>
</evidence>
<keyword evidence="5" id="KW-1185">Reference proteome</keyword>
<sequence>MTPMRKSTISAELLATLLLTPAAATAQSSGSGEGGSLFGVSAEPVSFGPYIRAEIGVTRSSFDDATFLPPGAADPRIFFDLGDDTGGFASVAVGYDWQNGWRGDVGLFVLGSRDASGPWVSTAPPTPGPHADIDRARVTSRAVMASVYYSPFQAQGRDRRVQPYVTAGLGVTRNKMDNWRRSNPASAQPIRTFAGASETDLAFHVGFGLAARISKPGQRPIFLDMSYRHFDFGSVSGGTQPIDFGASEPREGLNFDVEDDVLSIGIRIPLQRL</sequence>
<dbReference type="Pfam" id="PF13505">
    <property type="entry name" value="OMP_b-brl"/>
    <property type="match status" value="1"/>
</dbReference>
<dbReference type="InterPro" id="IPR027385">
    <property type="entry name" value="Beta-barrel_OMP"/>
</dbReference>
<dbReference type="SUPFAM" id="SSF56925">
    <property type="entry name" value="OMPA-like"/>
    <property type="match status" value="1"/>
</dbReference>
<dbReference type="InterPro" id="IPR011250">
    <property type="entry name" value="OMP/PagP_B-barrel"/>
</dbReference>
<accession>A0ABY8L9X1</accession>
<feature type="domain" description="Outer membrane protein beta-barrel" evidence="3">
    <location>
        <begin position="29"/>
        <end position="237"/>
    </location>
</feature>
<name>A0ABY8L9X1_9RHOB</name>
<dbReference type="Proteomes" id="UP001243420">
    <property type="component" value="Chromosome"/>
</dbReference>
<evidence type="ECO:0000259" key="3">
    <source>
        <dbReference type="Pfam" id="PF13505"/>
    </source>
</evidence>
<reference evidence="4 5" key="1">
    <citation type="submission" date="2023-04" db="EMBL/GenBank/DDBJ databases">
        <title>Jannaschia ovalis sp. nov., a marine bacterium isolated from sea tidal flat.</title>
        <authorList>
            <person name="Kwon D.Y."/>
            <person name="Kim J.-J."/>
        </authorList>
    </citation>
    <scope>NUCLEOTIDE SEQUENCE [LARGE SCALE GENOMIC DNA]</scope>
    <source>
        <strain evidence="4 5">GRR-S6-38</strain>
    </source>
</reference>
<dbReference type="RefSeq" id="WP_279964844.1">
    <property type="nucleotide sequence ID" value="NZ_CP122537.1"/>
</dbReference>